<keyword evidence="2" id="KW-1185">Reference proteome</keyword>
<protein>
    <submittedName>
        <fullName evidence="1">Uncharacterized protein</fullName>
    </submittedName>
</protein>
<organism evidence="1 2">
    <name type="scientific">Coregonus suidteri</name>
    <dbReference type="NCBI Taxonomy" id="861788"/>
    <lineage>
        <taxon>Eukaryota</taxon>
        <taxon>Metazoa</taxon>
        <taxon>Chordata</taxon>
        <taxon>Craniata</taxon>
        <taxon>Vertebrata</taxon>
        <taxon>Euteleostomi</taxon>
        <taxon>Actinopterygii</taxon>
        <taxon>Neopterygii</taxon>
        <taxon>Teleostei</taxon>
        <taxon>Protacanthopterygii</taxon>
        <taxon>Salmoniformes</taxon>
        <taxon>Salmonidae</taxon>
        <taxon>Coregoninae</taxon>
        <taxon>Coregonus</taxon>
    </lineage>
</organism>
<accession>A0AAN8QZQ3</accession>
<evidence type="ECO:0000313" key="1">
    <source>
        <dbReference type="EMBL" id="KAK6307597.1"/>
    </source>
</evidence>
<dbReference type="EMBL" id="JAGTTL010000020">
    <property type="protein sequence ID" value="KAK6307597.1"/>
    <property type="molecule type" value="Genomic_DNA"/>
</dbReference>
<name>A0AAN8QZQ3_9TELE</name>
<dbReference type="AlphaFoldDB" id="A0AAN8QZQ3"/>
<gene>
    <name evidence="1" type="ORF">J4Q44_G00227450</name>
</gene>
<evidence type="ECO:0000313" key="2">
    <source>
        <dbReference type="Proteomes" id="UP001356427"/>
    </source>
</evidence>
<dbReference type="Proteomes" id="UP001356427">
    <property type="component" value="Unassembled WGS sequence"/>
</dbReference>
<comment type="caution">
    <text evidence="1">The sequence shown here is derived from an EMBL/GenBank/DDBJ whole genome shotgun (WGS) entry which is preliminary data.</text>
</comment>
<reference evidence="1 2" key="1">
    <citation type="submission" date="2021-04" db="EMBL/GenBank/DDBJ databases">
        <authorList>
            <person name="De Guttry C."/>
            <person name="Zahm M."/>
            <person name="Klopp C."/>
            <person name="Cabau C."/>
            <person name="Louis A."/>
            <person name="Berthelot C."/>
            <person name="Parey E."/>
            <person name="Roest Crollius H."/>
            <person name="Montfort J."/>
            <person name="Robinson-Rechavi M."/>
            <person name="Bucao C."/>
            <person name="Bouchez O."/>
            <person name="Gislard M."/>
            <person name="Lluch J."/>
            <person name="Milhes M."/>
            <person name="Lampietro C."/>
            <person name="Lopez Roques C."/>
            <person name="Donnadieu C."/>
            <person name="Braasch I."/>
            <person name="Desvignes T."/>
            <person name="Postlethwait J."/>
            <person name="Bobe J."/>
            <person name="Wedekind C."/>
            <person name="Guiguen Y."/>
        </authorList>
    </citation>
    <scope>NUCLEOTIDE SEQUENCE [LARGE SCALE GENOMIC DNA]</scope>
    <source>
        <strain evidence="1">Cs_M1</strain>
        <tissue evidence="1">Blood</tissue>
    </source>
</reference>
<sequence>MLTVTVRVFVNRHSHSADPSIMAMELWSGFALPASRVRSMAGAGVHLIIRQTTPLNGVRAEVVLRRDQERADPCEVCVNIPRSVASRTDRARRSCDAL</sequence>
<proteinExistence type="predicted"/>